<keyword evidence="2 8" id="KW-0409">Iron storage</keyword>
<sequence length="160" mass="18539">MDINKTMQDAFNAQIKEELYSSHLYLQMAYWCRKEGWPGFAHWLFKQSEEEKDHAIEMANFVTDRGGEVTLTELPKVEITWECPKCLFDTVMAHEQHITEQIYQLAEKAEAQHDRASMNLVDKYVDEQVEEEASVRGILNMFIHSDQTGVAIIDGLVGKR</sequence>
<dbReference type="GO" id="GO:0006826">
    <property type="term" value="P:iron ion transport"/>
    <property type="evidence" value="ECO:0007669"/>
    <property type="project" value="InterPro"/>
</dbReference>
<keyword evidence="8" id="KW-0963">Cytoplasm</keyword>
<dbReference type="InterPro" id="IPR009078">
    <property type="entry name" value="Ferritin-like_SF"/>
</dbReference>
<dbReference type="GO" id="GO:0006879">
    <property type="term" value="P:intracellular iron ion homeostasis"/>
    <property type="evidence" value="ECO:0007669"/>
    <property type="project" value="UniProtKB-KW"/>
</dbReference>
<comment type="function">
    <text evidence="8">Iron-storage protein.</text>
</comment>
<comment type="function">
    <text evidence="6">May alleviate iron toxicity in the presence of oxygen.</text>
</comment>
<comment type="catalytic activity">
    <reaction evidence="8">
        <text>4 Fe(2+) + O2 + 6 H2O = 4 iron(III) oxide-hydroxide + 12 H(+)</text>
        <dbReference type="Rhea" id="RHEA:11972"/>
        <dbReference type="ChEBI" id="CHEBI:15377"/>
        <dbReference type="ChEBI" id="CHEBI:15378"/>
        <dbReference type="ChEBI" id="CHEBI:15379"/>
        <dbReference type="ChEBI" id="CHEBI:29033"/>
        <dbReference type="ChEBI" id="CHEBI:78619"/>
        <dbReference type="EC" id="1.16.3.2"/>
    </reaction>
</comment>
<feature type="domain" description="Ferritin-like diiron" evidence="9">
    <location>
        <begin position="1"/>
        <end position="146"/>
    </location>
</feature>
<feature type="binding site" evidence="7">
    <location>
        <position position="128"/>
    </location>
    <ligand>
        <name>Fe cation</name>
        <dbReference type="ChEBI" id="CHEBI:24875"/>
        <label>1</label>
    </ligand>
</feature>
<evidence type="ECO:0000256" key="2">
    <source>
        <dbReference type="ARBA" id="ARBA00022434"/>
    </source>
</evidence>
<dbReference type="EMBL" id="QENY01000004">
    <property type="protein sequence ID" value="PVX57498.1"/>
    <property type="molecule type" value="Genomic_DNA"/>
</dbReference>
<feature type="binding site" evidence="7">
    <location>
        <position position="54"/>
    </location>
    <ligand>
        <name>Fe cation</name>
        <dbReference type="ChEBI" id="CHEBI:24875"/>
        <label>1</label>
    </ligand>
</feature>
<evidence type="ECO:0000256" key="3">
    <source>
        <dbReference type="ARBA" id="ARBA00022723"/>
    </source>
</evidence>
<comment type="subcellular location">
    <subcellularLocation>
        <location evidence="8">Cytoplasm</location>
    </subcellularLocation>
</comment>
<dbReference type="PANTHER" id="PTHR11431:SF127">
    <property type="entry name" value="BACTERIAL NON-HEME FERRITIN"/>
    <property type="match status" value="1"/>
</dbReference>
<dbReference type="InterPro" id="IPR041719">
    <property type="entry name" value="Ferritin_prok"/>
</dbReference>
<evidence type="ECO:0000256" key="6">
    <source>
        <dbReference type="ARBA" id="ARBA00054546"/>
    </source>
</evidence>
<keyword evidence="5 7" id="KW-0408">Iron</keyword>
<dbReference type="GO" id="GO:0042802">
    <property type="term" value="F:identical protein binding"/>
    <property type="evidence" value="ECO:0007669"/>
    <property type="project" value="UniProtKB-ARBA"/>
</dbReference>
<evidence type="ECO:0000256" key="1">
    <source>
        <dbReference type="ARBA" id="ARBA00006950"/>
    </source>
</evidence>
<dbReference type="InterPro" id="IPR012347">
    <property type="entry name" value="Ferritin-like"/>
</dbReference>
<dbReference type="PROSITE" id="PS50905">
    <property type="entry name" value="FERRITIN_LIKE"/>
    <property type="match status" value="1"/>
</dbReference>
<dbReference type="EC" id="1.16.3.2" evidence="8"/>
<dbReference type="Proteomes" id="UP000245870">
    <property type="component" value="Unassembled WGS sequence"/>
</dbReference>
<dbReference type="OrthoDB" id="9801481at2"/>
<feature type="binding site" evidence="7">
    <location>
        <position position="18"/>
    </location>
    <ligand>
        <name>Fe cation</name>
        <dbReference type="ChEBI" id="CHEBI:24875"/>
        <label>1</label>
    </ligand>
</feature>
<accession>A0A2U0UIN2</accession>
<evidence type="ECO:0000313" key="11">
    <source>
        <dbReference type="Proteomes" id="UP000245870"/>
    </source>
</evidence>
<keyword evidence="4" id="KW-0560">Oxidoreductase</keyword>
<dbReference type="Gene3D" id="1.20.1260.10">
    <property type="match status" value="1"/>
</dbReference>
<dbReference type="GO" id="GO:0008199">
    <property type="term" value="F:ferric iron binding"/>
    <property type="evidence" value="ECO:0007669"/>
    <property type="project" value="InterPro"/>
</dbReference>
<feature type="binding site" evidence="7">
    <location>
        <position position="95"/>
    </location>
    <ligand>
        <name>Fe cation</name>
        <dbReference type="ChEBI" id="CHEBI:24875"/>
        <label>1</label>
    </ligand>
</feature>
<keyword evidence="3 7" id="KW-0479">Metal-binding</keyword>
<keyword evidence="11" id="KW-1185">Reference proteome</keyword>
<evidence type="ECO:0000256" key="5">
    <source>
        <dbReference type="ARBA" id="ARBA00023004"/>
    </source>
</evidence>
<protein>
    <recommendedName>
        <fullName evidence="8">Ferritin</fullName>
        <ecNumber evidence="8">1.16.3.2</ecNumber>
    </recommendedName>
</protein>
<organism evidence="10 11">
    <name type="scientific">Hallella colorans</name>
    <dbReference type="NCBI Taxonomy" id="1703337"/>
    <lineage>
        <taxon>Bacteria</taxon>
        <taxon>Pseudomonadati</taxon>
        <taxon>Bacteroidota</taxon>
        <taxon>Bacteroidia</taxon>
        <taxon>Bacteroidales</taxon>
        <taxon>Prevotellaceae</taxon>
        <taxon>Hallella</taxon>
    </lineage>
</organism>
<dbReference type="RefSeq" id="WP_116616003.1">
    <property type="nucleotide sequence ID" value="NZ_CALDWB010000008.1"/>
</dbReference>
<evidence type="ECO:0000256" key="8">
    <source>
        <dbReference type="RuleBase" id="RU361145"/>
    </source>
</evidence>
<dbReference type="InterPro" id="IPR001519">
    <property type="entry name" value="Ferritin"/>
</dbReference>
<dbReference type="InterPro" id="IPR008331">
    <property type="entry name" value="Ferritin_DPS_dom"/>
</dbReference>
<evidence type="ECO:0000259" key="9">
    <source>
        <dbReference type="PROSITE" id="PS50905"/>
    </source>
</evidence>
<reference evidence="10 11" key="1">
    <citation type="submission" date="2018-05" db="EMBL/GenBank/DDBJ databases">
        <title>Genomic Encyclopedia of Type Strains, Phase IV (KMG-IV): sequencing the most valuable type-strain genomes for metagenomic binning, comparative biology and taxonomic classification.</title>
        <authorList>
            <person name="Goeker M."/>
        </authorList>
    </citation>
    <scope>NUCLEOTIDE SEQUENCE [LARGE SCALE GENOMIC DNA]</scope>
    <source>
        <strain evidence="10 11">DSM 100333</strain>
    </source>
</reference>
<dbReference type="SUPFAM" id="SSF47240">
    <property type="entry name" value="Ferritin-like"/>
    <property type="match status" value="1"/>
</dbReference>
<feature type="binding site" evidence="7">
    <location>
        <position position="51"/>
    </location>
    <ligand>
        <name>Fe cation</name>
        <dbReference type="ChEBI" id="CHEBI:24875"/>
        <label>1</label>
    </ligand>
</feature>
<dbReference type="CDD" id="cd01055">
    <property type="entry name" value="Nonheme_Ferritin"/>
    <property type="match status" value="1"/>
</dbReference>
<dbReference type="GO" id="GO:0008198">
    <property type="term" value="F:ferrous iron binding"/>
    <property type="evidence" value="ECO:0007669"/>
    <property type="project" value="TreeGrafter"/>
</dbReference>
<dbReference type="GO" id="GO:0005829">
    <property type="term" value="C:cytosol"/>
    <property type="evidence" value="ECO:0007669"/>
    <property type="project" value="TreeGrafter"/>
</dbReference>
<name>A0A2U0UIN2_9BACT</name>
<dbReference type="InterPro" id="IPR009040">
    <property type="entry name" value="Ferritin-like_diiron"/>
</dbReference>
<dbReference type="AlphaFoldDB" id="A0A2U0UIN2"/>
<dbReference type="PANTHER" id="PTHR11431">
    <property type="entry name" value="FERRITIN"/>
    <property type="match status" value="1"/>
</dbReference>
<dbReference type="FunFam" id="1.20.1260.10:FF:000001">
    <property type="entry name" value="Non-heme ferritin"/>
    <property type="match status" value="1"/>
</dbReference>
<proteinExistence type="inferred from homology"/>
<evidence type="ECO:0000256" key="7">
    <source>
        <dbReference type="PIRSR" id="PIRSR601519-1"/>
    </source>
</evidence>
<dbReference type="GO" id="GO:0004322">
    <property type="term" value="F:ferroxidase activity"/>
    <property type="evidence" value="ECO:0007669"/>
    <property type="project" value="TreeGrafter"/>
</dbReference>
<evidence type="ECO:0000313" key="10">
    <source>
        <dbReference type="EMBL" id="PVX57498.1"/>
    </source>
</evidence>
<comment type="caution">
    <text evidence="10">The sequence shown here is derived from an EMBL/GenBank/DDBJ whole genome shotgun (WGS) entry which is preliminary data.</text>
</comment>
<dbReference type="Pfam" id="PF00210">
    <property type="entry name" value="Ferritin"/>
    <property type="match status" value="1"/>
</dbReference>
<evidence type="ECO:0000256" key="4">
    <source>
        <dbReference type="ARBA" id="ARBA00023002"/>
    </source>
</evidence>
<gene>
    <name evidence="10" type="ORF">C7379_104115</name>
</gene>
<comment type="similarity">
    <text evidence="1 8">Belongs to the ferritin family. Prokaryotic subfamily.</text>
</comment>